<sequence>MLLGIRRSVRGEAADMVMRLGEEAKVEDILELFQSSFGNIETPESTFHACAQGENEPVVKYASRIEEMFSRAVELGAPARTQQLLLKSVFYEGLNVELKIASSFKYETTSDYNIFKAEIRKLELEFQRRKPRGKSKQCQATTLKPENSELGEIKSLLEKMNARMEVLEEEKGQTNVM</sequence>
<reference evidence="2" key="1">
    <citation type="journal article" date="2019" name="bioRxiv">
        <title>The Genome of the Zebra Mussel, Dreissena polymorpha: A Resource for Invasive Species Research.</title>
        <authorList>
            <person name="McCartney M.A."/>
            <person name="Auch B."/>
            <person name="Kono T."/>
            <person name="Mallez S."/>
            <person name="Zhang Y."/>
            <person name="Obille A."/>
            <person name="Becker A."/>
            <person name="Abrahante J.E."/>
            <person name="Garbe J."/>
            <person name="Badalamenti J.P."/>
            <person name="Herman A."/>
            <person name="Mangelson H."/>
            <person name="Liachko I."/>
            <person name="Sullivan S."/>
            <person name="Sone E.D."/>
            <person name="Koren S."/>
            <person name="Silverstein K.A.T."/>
            <person name="Beckman K.B."/>
            <person name="Gohl D.M."/>
        </authorList>
    </citation>
    <scope>NUCLEOTIDE SEQUENCE</scope>
    <source>
        <strain evidence="2">Duluth1</strain>
        <tissue evidence="2">Whole animal</tissue>
    </source>
</reference>
<gene>
    <name evidence="2" type="ORF">DPMN_182538</name>
</gene>
<reference evidence="2" key="2">
    <citation type="submission" date="2020-11" db="EMBL/GenBank/DDBJ databases">
        <authorList>
            <person name="McCartney M.A."/>
            <person name="Auch B."/>
            <person name="Kono T."/>
            <person name="Mallez S."/>
            <person name="Becker A."/>
            <person name="Gohl D.M."/>
            <person name="Silverstein K.A.T."/>
            <person name="Koren S."/>
            <person name="Bechman K.B."/>
            <person name="Herman A."/>
            <person name="Abrahante J.E."/>
            <person name="Garbe J."/>
        </authorList>
    </citation>
    <scope>NUCLEOTIDE SEQUENCE</scope>
    <source>
        <strain evidence="2">Duluth1</strain>
        <tissue evidence="2">Whole animal</tissue>
    </source>
</reference>
<comment type="caution">
    <text evidence="2">The sequence shown here is derived from an EMBL/GenBank/DDBJ whole genome shotgun (WGS) entry which is preliminary data.</text>
</comment>
<dbReference type="EMBL" id="JAIWYP010000010">
    <property type="protein sequence ID" value="KAH3748101.1"/>
    <property type="molecule type" value="Genomic_DNA"/>
</dbReference>
<evidence type="ECO:0000256" key="1">
    <source>
        <dbReference type="SAM" id="Coils"/>
    </source>
</evidence>
<dbReference type="Proteomes" id="UP000828390">
    <property type="component" value="Unassembled WGS sequence"/>
</dbReference>
<protein>
    <submittedName>
        <fullName evidence="2">Uncharacterized protein</fullName>
    </submittedName>
</protein>
<keyword evidence="1" id="KW-0175">Coiled coil</keyword>
<dbReference type="AlphaFoldDB" id="A0A9D4DFM3"/>
<evidence type="ECO:0000313" key="2">
    <source>
        <dbReference type="EMBL" id="KAH3748101.1"/>
    </source>
</evidence>
<evidence type="ECO:0000313" key="3">
    <source>
        <dbReference type="Proteomes" id="UP000828390"/>
    </source>
</evidence>
<proteinExistence type="predicted"/>
<accession>A0A9D4DFM3</accession>
<name>A0A9D4DFM3_DREPO</name>
<organism evidence="2 3">
    <name type="scientific">Dreissena polymorpha</name>
    <name type="common">Zebra mussel</name>
    <name type="synonym">Mytilus polymorpha</name>
    <dbReference type="NCBI Taxonomy" id="45954"/>
    <lineage>
        <taxon>Eukaryota</taxon>
        <taxon>Metazoa</taxon>
        <taxon>Spiralia</taxon>
        <taxon>Lophotrochozoa</taxon>
        <taxon>Mollusca</taxon>
        <taxon>Bivalvia</taxon>
        <taxon>Autobranchia</taxon>
        <taxon>Heteroconchia</taxon>
        <taxon>Euheterodonta</taxon>
        <taxon>Imparidentia</taxon>
        <taxon>Neoheterodontei</taxon>
        <taxon>Myida</taxon>
        <taxon>Dreissenoidea</taxon>
        <taxon>Dreissenidae</taxon>
        <taxon>Dreissena</taxon>
    </lineage>
</organism>
<keyword evidence="3" id="KW-1185">Reference proteome</keyword>
<feature type="coiled-coil region" evidence="1">
    <location>
        <begin position="150"/>
        <end position="177"/>
    </location>
</feature>